<dbReference type="CDD" id="cd03215">
    <property type="entry name" value="ABC_Carb_Monos_II"/>
    <property type="match status" value="1"/>
</dbReference>
<keyword evidence="2" id="KW-0067">ATP-binding</keyword>
<organism evidence="5 6">
    <name type="scientific">Streptosporangium oxazolinicum</name>
    <dbReference type="NCBI Taxonomy" id="909287"/>
    <lineage>
        <taxon>Bacteria</taxon>
        <taxon>Bacillati</taxon>
        <taxon>Actinomycetota</taxon>
        <taxon>Actinomycetes</taxon>
        <taxon>Streptosporangiales</taxon>
        <taxon>Streptosporangiaceae</taxon>
        <taxon>Streptosporangium</taxon>
    </lineage>
</organism>
<keyword evidence="6" id="KW-1185">Reference proteome</keyword>
<feature type="domain" description="ABC transporter" evidence="4">
    <location>
        <begin position="359"/>
        <end position="600"/>
    </location>
</feature>
<dbReference type="InterPro" id="IPR003439">
    <property type="entry name" value="ABC_transporter-like_ATP-bd"/>
</dbReference>
<feature type="compositionally biased region" description="Gly residues" evidence="3">
    <location>
        <begin position="297"/>
        <end position="306"/>
    </location>
</feature>
<feature type="domain" description="ABC transporter" evidence="4">
    <location>
        <begin position="18"/>
        <end position="250"/>
    </location>
</feature>
<dbReference type="Proteomes" id="UP001501251">
    <property type="component" value="Unassembled WGS sequence"/>
</dbReference>
<dbReference type="PROSITE" id="PS50893">
    <property type="entry name" value="ABC_TRANSPORTER_2"/>
    <property type="match status" value="2"/>
</dbReference>
<evidence type="ECO:0000313" key="6">
    <source>
        <dbReference type="Proteomes" id="UP001501251"/>
    </source>
</evidence>
<dbReference type="InterPro" id="IPR017871">
    <property type="entry name" value="ABC_transporter-like_CS"/>
</dbReference>
<keyword evidence="1" id="KW-0547">Nucleotide-binding</keyword>
<evidence type="ECO:0000256" key="1">
    <source>
        <dbReference type="ARBA" id="ARBA00022741"/>
    </source>
</evidence>
<dbReference type="PANTHER" id="PTHR43790">
    <property type="entry name" value="CARBOHYDRATE TRANSPORT ATP-BINDING PROTEIN MG119-RELATED"/>
    <property type="match status" value="1"/>
</dbReference>
<dbReference type="PANTHER" id="PTHR43790:SF4">
    <property type="entry name" value="GUANOSINE IMPORT ATP-BINDING PROTEIN NUPO"/>
    <property type="match status" value="1"/>
</dbReference>
<feature type="region of interest" description="Disordered" evidence="3">
    <location>
        <begin position="258"/>
        <end position="354"/>
    </location>
</feature>
<dbReference type="InterPro" id="IPR027417">
    <property type="entry name" value="P-loop_NTPase"/>
</dbReference>
<dbReference type="SMART" id="SM00382">
    <property type="entry name" value="AAA"/>
    <property type="match status" value="1"/>
</dbReference>
<dbReference type="PROSITE" id="PS00211">
    <property type="entry name" value="ABC_TRANSPORTER_1"/>
    <property type="match status" value="2"/>
</dbReference>
<comment type="caution">
    <text evidence="5">The sequence shown here is derived from an EMBL/GenBank/DDBJ whole genome shotgun (WGS) entry which is preliminary data.</text>
</comment>
<dbReference type="Gene3D" id="3.40.50.300">
    <property type="entry name" value="P-loop containing nucleotide triphosphate hydrolases"/>
    <property type="match status" value="2"/>
</dbReference>
<accession>A0ABP8AXN9</accession>
<dbReference type="Pfam" id="PF00005">
    <property type="entry name" value="ABC_tran"/>
    <property type="match status" value="2"/>
</dbReference>
<proteinExistence type="predicted"/>
<feature type="compositionally biased region" description="Low complexity" evidence="3">
    <location>
        <begin position="330"/>
        <end position="354"/>
    </location>
</feature>
<dbReference type="RefSeq" id="WP_344919014.1">
    <property type="nucleotide sequence ID" value="NZ_BAABAQ010000005.1"/>
</dbReference>
<gene>
    <name evidence="5" type="ORF">GCM10022252_35570</name>
</gene>
<name>A0ABP8AXN9_9ACTN</name>
<evidence type="ECO:0000256" key="2">
    <source>
        <dbReference type="ARBA" id="ARBA00022840"/>
    </source>
</evidence>
<sequence>MAEDGRARELTPPPVPALRLRGVSKSYGPVVACDAVDLDVYRGEIHGLLGENGAGKSTLMKILLGLVRRDAGTVLRHGEPVDIGSPREAAALGIGMVHQHFSLIDPLTVWENVILGDTGKIDRAAARDQVLEISRRYGLPVDPLARVARLSAGERQRVELIKCLRADPSVLILDEPTSVLTRAESAELFGVLRRVVRSENRAVILISHRLDEIIAATGRVTVLRGGRVVFRSATAETGPRELARQMVGREISPATEAAALGLPPVEPSGTSGPPTGEAGSGKAVTAERGTEAETGEFGAGEFGAGEAGAERAGIPESATPTAPATFRESATPATPTGATPPTTPAEATEAEHTAQAPALRLRGLTLTVDGVPVLSDLGLDVAPGEIVGLYGVEGNGQSDLGDLLSGLVVPDSGSVEISGRPVDLNRSGALHAAGLGIVPEDRHGSGLVLDMSVAENLVMKSLGAVSGRVFLNRRKTHAVARRLVAEFGIVTPSMDTPVRDLSGGNRQRVVLARELSARPAVLVVAQPSYGLDVGAIEDTYRRLRDVAAGGVAVLLISTELGEVMTLASRIAVISSGRITGVLPTGEATAERLGMLVGGMAA</sequence>
<dbReference type="SUPFAM" id="SSF52540">
    <property type="entry name" value="P-loop containing nucleoside triphosphate hydrolases"/>
    <property type="match status" value="2"/>
</dbReference>
<evidence type="ECO:0000259" key="4">
    <source>
        <dbReference type="PROSITE" id="PS50893"/>
    </source>
</evidence>
<dbReference type="EMBL" id="BAABAQ010000005">
    <property type="protein sequence ID" value="GAA4193094.1"/>
    <property type="molecule type" value="Genomic_DNA"/>
</dbReference>
<evidence type="ECO:0000256" key="3">
    <source>
        <dbReference type="SAM" id="MobiDB-lite"/>
    </source>
</evidence>
<reference evidence="6" key="1">
    <citation type="journal article" date="2019" name="Int. J. Syst. Evol. Microbiol.">
        <title>The Global Catalogue of Microorganisms (GCM) 10K type strain sequencing project: providing services to taxonomists for standard genome sequencing and annotation.</title>
        <authorList>
            <consortium name="The Broad Institute Genomics Platform"/>
            <consortium name="The Broad Institute Genome Sequencing Center for Infectious Disease"/>
            <person name="Wu L."/>
            <person name="Ma J."/>
        </authorList>
    </citation>
    <scope>NUCLEOTIDE SEQUENCE [LARGE SCALE GENOMIC DNA]</scope>
    <source>
        <strain evidence="6">JCM 17388</strain>
    </source>
</reference>
<dbReference type="InterPro" id="IPR003593">
    <property type="entry name" value="AAA+_ATPase"/>
</dbReference>
<dbReference type="CDD" id="cd03216">
    <property type="entry name" value="ABC_Carb_Monos_I"/>
    <property type="match status" value="1"/>
</dbReference>
<evidence type="ECO:0000313" key="5">
    <source>
        <dbReference type="EMBL" id="GAA4193094.1"/>
    </source>
</evidence>
<dbReference type="InterPro" id="IPR050107">
    <property type="entry name" value="ABC_carbohydrate_import_ATPase"/>
</dbReference>
<protein>
    <recommendedName>
        <fullName evidence="4">ABC transporter domain-containing protein</fullName>
    </recommendedName>
</protein>